<evidence type="ECO:0000313" key="1">
    <source>
        <dbReference type="EMBL" id="SVB85132.1"/>
    </source>
</evidence>
<dbReference type="PANTHER" id="PTHR10151">
    <property type="entry name" value="ECTONUCLEOTIDE PYROPHOSPHATASE/PHOSPHODIESTERASE"/>
    <property type="match status" value="1"/>
</dbReference>
<accession>A0A382HD85</accession>
<dbReference type="EMBL" id="UINC01060532">
    <property type="protein sequence ID" value="SVB85132.1"/>
    <property type="molecule type" value="Genomic_DNA"/>
</dbReference>
<dbReference type="InterPro" id="IPR017850">
    <property type="entry name" value="Alkaline_phosphatase_core_sf"/>
</dbReference>
<protein>
    <recommendedName>
        <fullName evidence="2">Alkaline phosphatase family protein</fullName>
    </recommendedName>
</protein>
<dbReference type="InterPro" id="IPR002591">
    <property type="entry name" value="Phosphodiest/P_Trfase"/>
</dbReference>
<organism evidence="1">
    <name type="scientific">marine metagenome</name>
    <dbReference type="NCBI Taxonomy" id="408172"/>
    <lineage>
        <taxon>unclassified sequences</taxon>
        <taxon>metagenomes</taxon>
        <taxon>ecological metagenomes</taxon>
    </lineage>
</organism>
<proteinExistence type="predicted"/>
<dbReference type="Pfam" id="PF01663">
    <property type="entry name" value="Phosphodiest"/>
    <property type="match status" value="1"/>
</dbReference>
<reference evidence="1" key="1">
    <citation type="submission" date="2018-05" db="EMBL/GenBank/DDBJ databases">
        <authorList>
            <person name="Lanie J.A."/>
            <person name="Ng W.-L."/>
            <person name="Kazmierczak K.M."/>
            <person name="Andrzejewski T.M."/>
            <person name="Davidsen T.M."/>
            <person name="Wayne K.J."/>
            <person name="Tettelin H."/>
            <person name="Glass J.I."/>
            <person name="Rusch D."/>
            <person name="Podicherti R."/>
            <person name="Tsui H.-C.T."/>
            <person name="Winkler M.E."/>
        </authorList>
    </citation>
    <scope>NUCLEOTIDE SEQUENCE</scope>
</reference>
<evidence type="ECO:0008006" key="2">
    <source>
        <dbReference type="Google" id="ProtNLM"/>
    </source>
</evidence>
<dbReference type="SUPFAM" id="SSF53649">
    <property type="entry name" value="Alkaline phosphatase-like"/>
    <property type="match status" value="1"/>
</dbReference>
<dbReference type="Gene3D" id="3.40.720.10">
    <property type="entry name" value="Alkaline Phosphatase, subunit A"/>
    <property type="match status" value="1"/>
</dbReference>
<gene>
    <name evidence="1" type="ORF">METZ01_LOCUS237986</name>
</gene>
<feature type="non-terminal residue" evidence="1">
    <location>
        <position position="366"/>
    </location>
</feature>
<feature type="non-terminal residue" evidence="1">
    <location>
        <position position="1"/>
    </location>
</feature>
<sequence length="366" mass="39911">VGNKFFDPIASPGKLFNTGDETQLQLGDQRLGGNLVEVPVLGELLAEHGLSLATLSSGTPGGARMLNHKAESLGAFRFALHRPDASLPRETVLEMQKQLGPVPEHQIPSLDWLTYSTNAYLNFIEPELHPDVCILWFCEPDNSYHFRGLGSPENLEALHQADLEFGRILDWHRSRKKDQDLQIITLSDHGQLTVCGETINLKEGLEEAGLSVGEPPGNGVDVALTVDSAGGIYVRDSDPELIRFIVDWLQHQPWCGPVLTRTGEHSLKLEYAGLDHPRAPDIALVLKSDDSVNTHGIMGGCWNNSSFYPTGGGIHGGLHAMELKSWLAAGGDCFRSGHRSELSSGIIDILPTVLQVLKVPIPTHVQ</sequence>
<dbReference type="GO" id="GO:0016787">
    <property type="term" value="F:hydrolase activity"/>
    <property type="evidence" value="ECO:0007669"/>
    <property type="project" value="UniProtKB-ARBA"/>
</dbReference>
<name>A0A382HD85_9ZZZZ</name>
<dbReference type="AlphaFoldDB" id="A0A382HD85"/>
<dbReference type="PANTHER" id="PTHR10151:SF120">
    <property type="entry name" value="BIS(5'-ADENOSYL)-TRIPHOSPHATASE"/>
    <property type="match status" value="1"/>
</dbReference>